<comment type="caution">
    <text evidence="5">The sequence shown here is derived from an EMBL/GenBank/DDBJ whole genome shotgun (WGS) entry which is preliminary data.</text>
</comment>
<evidence type="ECO:0000256" key="3">
    <source>
        <dbReference type="ARBA" id="ARBA00022801"/>
    </source>
</evidence>
<keyword evidence="2" id="KW-0645">Protease</keyword>
<dbReference type="AlphaFoldDB" id="A0AAD4YPF7"/>
<dbReference type="EMBL" id="JAJFAZ020000007">
    <property type="protein sequence ID" value="KAI5316359.1"/>
    <property type="molecule type" value="Genomic_DNA"/>
</dbReference>
<evidence type="ECO:0000313" key="5">
    <source>
        <dbReference type="EMBL" id="KAI5316359.1"/>
    </source>
</evidence>
<proteinExistence type="inferred from homology"/>
<dbReference type="SUPFAM" id="SSF54001">
    <property type="entry name" value="Cysteine proteinases"/>
    <property type="match status" value="1"/>
</dbReference>
<keyword evidence="3" id="KW-0378">Hydrolase</keyword>
<evidence type="ECO:0000256" key="2">
    <source>
        <dbReference type="ARBA" id="ARBA00022670"/>
    </source>
</evidence>
<reference evidence="5 6" key="1">
    <citation type="journal article" date="2022" name="G3 (Bethesda)">
        <title>Whole-genome sequence and methylome profiling of the almond [Prunus dulcis (Mill.) D.A. Webb] cultivar 'Nonpareil'.</title>
        <authorList>
            <person name="D'Amico-Willman K.M."/>
            <person name="Ouma W.Z."/>
            <person name="Meulia T."/>
            <person name="Sideli G.M."/>
            <person name="Gradziel T.M."/>
            <person name="Fresnedo-Ramirez J."/>
        </authorList>
    </citation>
    <scope>NUCLEOTIDE SEQUENCE [LARGE SCALE GENOMIC DNA]</scope>
    <source>
        <strain evidence="5">Clone GOH B32 T37-40</strain>
    </source>
</reference>
<sequence length="85" mass="9433">MGFYGSSELQEVKKMATQKPNFEAWTICRHGDVPQQADGASCGVFAIKFIEYASAGLPCHTIDPSKVAYYQLKLAIEALREEAYL</sequence>
<gene>
    <name evidence="5" type="ORF">L3X38_036066</name>
</gene>
<protein>
    <recommendedName>
        <fullName evidence="4">Ubiquitin-like protease family profile domain-containing protein</fullName>
    </recommendedName>
</protein>
<feature type="domain" description="Ubiquitin-like protease family profile" evidence="4">
    <location>
        <begin position="10"/>
        <end position="76"/>
    </location>
</feature>
<accession>A0AAD4YPF7</accession>
<comment type="similarity">
    <text evidence="1">Belongs to the peptidase C48 family.</text>
</comment>
<evidence type="ECO:0000259" key="4">
    <source>
        <dbReference type="Pfam" id="PF02902"/>
    </source>
</evidence>
<keyword evidence="6" id="KW-1185">Reference proteome</keyword>
<dbReference type="InterPro" id="IPR038765">
    <property type="entry name" value="Papain-like_cys_pep_sf"/>
</dbReference>
<name>A0AAD4YPF7_PRUDU</name>
<evidence type="ECO:0000313" key="6">
    <source>
        <dbReference type="Proteomes" id="UP001054821"/>
    </source>
</evidence>
<organism evidence="5 6">
    <name type="scientific">Prunus dulcis</name>
    <name type="common">Almond</name>
    <name type="synonym">Amygdalus dulcis</name>
    <dbReference type="NCBI Taxonomy" id="3755"/>
    <lineage>
        <taxon>Eukaryota</taxon>
        <taxon>Viridiplantae</taxon>
        <taxon>Streptophyta</taxon>
        <taxon>Embryophyta</taxon>
        <taxon>Tracheophyta</taxon>
        <taxon>Spermatophyta</taxon>
        <taxon>Magnoliopsida</taxon>
        <taxon>eudicotyledons</taxon>
        <taxon>Gunneridae</taxon>
        <taxon>Pentapetalae</taxon>
        <taxon>rosids</taxon>
        <taxon>fabids</taxon>
        <taxon>Rosales</taxon>
        <taxon>Rosaceae</taxon>
        <taxon>Amygdaloideae</taxon>
        <taxon>Amygdaleae</taxon>
        <taxon>Prunus</taxon>
    </lineage>
</organism>
<dbReference type="Pfam" id="PF02902">
    <property type="entry name" value="Peptidase_C48"/>
    <property type="match status" value="1"/>
</dbReference>
<dbReference type="Proteomes" id="UP001054821">
    <property type="component" value="Chromosome 7"/>
</dbReference>
<dbReference type="GO" id="GO:0006508">
    <property type="term" value="P:proteolysis"/>
    <property type="evidence" value="ECO:0007669"/>
    <property type="project" value="UniProtKB-KW"/>
</dbReference>
<dbReference type="InterPro" id="IPR003653">
    <property type="entry name" value="Peptidase_C48_C"/>
</dbReference>
<dbReference type="GO" id="GO:0008234">
    <property type="term" value="F:cysteine-type peptidase activity"/>
    <property type="evidence" value="ECO:0007669"/>
    <property type="project" value="InterPro"/>
</dbReference>
<dbReference type="Gene3D" id="3.40.395.10">
    <property type="entry name" value="Adenoviral Proteinase, Chain A"/>
    <property type="match status" value="1"/>
</dbReference>
<evidence type="ECO:0000256" key="1">
    <source>
        <dbReference type="ARBA" id="ARBA00005234"/>
    </source>
</evidence>